<comment type="subcellular location">
    <subcellularLocation>
        <location evidence="1">Nucleus</location>
    </subcellularLocation>
</comment>
<keyword evidence="2" id="KW-0539">Nucleus</keyword>
<feature type="domain" description="Small-subunit processome Utp12" evidence="5">
    <location>
        <begin position="425"/>
        <end position="527"/>
    </location>
</feature>
<dbReference type="InterPro" id="IPR007148">
    <property type="entry name" value="SSU_processome_Utp12"/>
</dbReference>
<dbReference type="EMBL" id="QKKF02004189">
    <property type="protein sequence ID" value="RZF47435.1"/>
    <property type="molecule type" value="Genomic_DNA"/>
</dbReference>
<dbReference type="InterPro" id="IPR001680">
    <property type="entry name" value="WD40_rpt"/>
</dbReference>
<dbReference type="InterPro" id="IPR036322">
    <property type="entry name" value="WD40_repeat_dom_sf"/>
</dbReference>
<evidence type="ECO:0000313" key="7">
    <source>
        <dbReference type="Proteomes" id="UP000291343"/>
    </source>
</evidence>
<evidence type="ECO:0000259" key="5">
    <source>
        <dbReference type="Pfam" id="PF04003"/>
    </source>
</evidence>
<gene>
    <name evidence="6" type="ORF">LSTR_LSTR007362</name>
</gene>
<dbReference type="Proteomes" id="UP000291343">
    <property type="component" value="Unassembled WGS sequence"/>
</dbReference>
<dbReference type="GO" id="GO:0000462">
    <property type="term" value="P:maturation of SSU-rRNA from tricistronic rRNA transcript (SSU-rRNA, 5.8S rRNA, LSU-rRNA)"/>
    <property type="evidence" value="ECO:0007669"/>
    <property type="project" value="TreeGrafter"/>
</dbReference>
<dbReference type="GO" id="GO:0005730">
    <property type="term" value="C:nucleolus"/>
    <property type="evidence" value="ECO:0007669"/>
    <property type="project" value="TreeGrafter"/>
</dbReference>
<dbReference type="SUPFAM" id="SSF48371">
    <property type="entry name" value="ARM repeat"/>
    <property type="match status" value="1"/>
</dbReference>
<sequence>MGETYSFSNCGLYLAHLSLNGSIRIWETATNILKQEFTPSLSSSPSPMVWVYGLTDTREWKKAKKPAHDQLRSLLVLIPASGITYYSVDKGKVVYTSSKEHFKSKAVAVNAKVGTDLYYATVDGTIVRWDISNKRPISKWKMDKNGQHTKCLVISKDNKILAANRRSEIICWNVETQEVMHSLKGHKSDISMMDLIFLPSGGQYLFSAAKDERYVNVWNLNEGSSKPVSVLKATDNTLSISCNADASGNAKIAAVTRSGCVHIFNYHFNGPMSAPLKPNYSVLVTSKKEQEKSTDSSLIPITAVRMQQSKLEICYGFSTFICFESLAISSEESDVFLVRQDPRITIRKSEEQKSDKVKKVVMEENAEFINPAVIHRSMKRDWEEMHDDNHIPLESLVDNMNISSKTKAAGDSMTLMLVQGLNSKDKKILTNILRESNKDKILHTVQRLPLQAVMPLLTFLTSLIQSPNWMSQTAAEWLQTVVKVHASQFIADDNFGKVIAPLLGLIETRLGCIGPLCKLRGRLDLLLDHSSIGANQQPVIEPLLFYQDQDSPTLNTDNNDDNDDDEEEDQDENDDEDDGDKWDWSEKDAMEVDEDLDSDDMPEQNGLPDGADSSSD</sequence>
<evidence type="ECO:0000256" key="3">
    <source>
        <dbReference type="ARBA" id="ARBA00038335"/>
    </source>
</evidence>
<accession>A0A482XMS3</accession>
<organism evidence="6 7">
    <name type="scientific">Laodelphax striatellus</name>
    <name type="common">Small brown planthopper</name>
    <name type="synonym">Delphax striatella</name>
    <dbReference type="NCBI Taxonomy" id="195883"/>
    <lineage>
        <taxon>Eukaryota</taxon>
        <taxon>Metazoa</taxon>
        <taxon>Ecdysozoa</taxon>
        <taxon>Arthropoda</taxon>
        <taxon>Hexapoda</taxon>
        <taxon>Insecta</taxon>
        <taxon>Pterygota</taxon>
        <taxon>Neoptera</taxon>
        <taxon>Paraneoptera</taxon>
        <taxon>Hemiptera</taxon>
        <taxon>Auchenorrhyncha</taxon>
        <taxon>Fulgoroidea</taxon>
        <taxon>Delphacidae</taxon>
        <taxon>Criomorphinae</taxon>
        <taxon>Laodelphax</taxon>
    </lineage>
</organism>
<dbReference type="SMR" id="A0A482XMS3"/>
<name>A0A482XMS3_LAOST</name>
<feature type="compositionally biased region" description="Acidic residues" evidence="4">
    <location>
        <begin position="591"/>
        <end position="602"/>
    </location>
</feature>
<evidence type="ECO:0000256" key="1">
    <source>
        <dbReference type="ARBA" id="ARBA00004123"/>
    </source>
</evidence>
<dbReference type="SUPFAM" id="SSF50978">
    <property type="entry name" value="WD40 repeat-like"/>
    <property type="match status" value="1"/>
</dbReference>
<dbReference type="PANTHER" id="PTHR44267">
    <property type="entry name" value="WD REPEAT-CONTAINING PROTEIN 43"/>
    <property type="match status" value="1"/>
</dbReference>
<dbReference type="FunCoup" id="A0A482XMS3">
    <property type="interactions" value="1930"/>
</dbReference>
<dbReference type="Pfam" id="PF04003">
    <property type="entry name" value="Utp12"/>
    <property type="match status" value="1"/>
</dbReference>
<evidence type="ECO:0000313" key="6">
    <source>
        <dbReference type="EMBL" id="RZF47435.1"/>
    </source>
</evidence>
<comment type="similarity">
    <text evidence="3">Belongs to the UTP5 family.</text>
</comment>
<proteinExistence type="inferred from homology"/>
<dbReference type="InterPro" id="IPR015943">
    <property type="entry name" value="WD40/YVTN_repeat-like_dom_sf"/>
</dbReference>
<comment type="caution">
    <text evidence="6">The sequence shown here is derived from an EMBL/GenBank/DDBJ whole genome shotgun (WGS) entry which is preliminary data.</text>
</comment>
<dbReference type="InterPro" id="IPR016024">
    <property type="entry name" value="ARM-type_fold"/>
</dbReference>
<dbReference type="PANTHER" id="PTHR44267:SF1">
    <property type="entry name" value="WD REPEAT-CONTAINING PROTEIN 43"/>
    <property type="match status" value="1"/>
</dbReference>
<dbReference type="InterPro" id="IPR052414">
    <property type="entry name" value="U3_snoRNA-assoc_WDR"/>
</dbReference>
<evidence type="ECO:0000256" key="2">
    <source>
        <dbReference type="ARBA" id="ARBA00023242"/>
    </source>
</evidence>
<dbReference type="Gene3D" id="2.130.10.10">
    <property type="entry name" value="YVTN repeat-like/Quinoprotein amine dehydrogenase"/>
    <property type="match status" value="1"/>
</dbReference>
<dbReference type="STRING" id="195883.A0A482XMS3"/>
<feature type="region of interest" description="Disordered" evidence="4">
    <location>
        <begin position="549"/>
        <end position="616"/>
    </location>
</feature>
<feature type="compositionally biased region" description="Basic and acidic residues" evidence="4">
    <location>
        <begin position="581"/>
        <end position="590"/>
    </location>
</feature>
<dbReference type="OrthoDB" id="30195at2759"/>
<feature type="compositionally biased region" description="Acidic residues" evidence="4">
    <location>
        <begin position="558"/>
        <end position="580"/>
    </location>
</feature>
<evidence type="ECO:0000256" key="4">
    <source>
        <dbReference type="SAM" id="MobiDB-lite"/>
    </source>
</evidence>
<dbReference type="InParanoid" id="A0A482XMS3"/>
<keyword evidence="7" id="KW-1185">Reference proteome</keyword>
<dbReference type="AlphaFoldDB" id="A0A482XMS3"/>
<dbReference type="SMART" id="SM00320">
    <property type="entry name" value="WD40"/>
    <property type="match status" value="3"/>
</dbReference>
<reference evidence="6 7" key="1">
    <citation type="journal article" date="2017" name="Gigascience">
        <title>Genome sequence of the small brown planthopper, Laodelphax striatellus.</title>
        <authorList>
            <person name="Zhu J."/>
            <person name="Jiang F."/>
            <person name="Wang X."/>
            <person name="Yang P."/>
            <person name="Bao Y."/>
            <person name="Zhao W."/>
            <person name="Wang W."/>
            <person name="Lu H."/>
            <person name="Wang Q."/>
            <person name="Cui N."/>
            <person name="Li J."/>
            <person name="Chen X."/>
            <person name="Luo L."/>
            <person name="Yu J."/>
            <person name="Kang L."/>
            <person name="Cui F."/>
        </authorList>
    </citation>
    <scope>NUCLEOTIDE SEQUENCE [LARGE SCALE GENOMIC DNA]</scope>
    <source>
        <strain evidence="6">Lst14</strain>
    </source>
</reference>
<protein>
    <recommendedName>
        <fullName evidence="5">Small-subunit processome Utp12 domain-containing protein</fullName>
    </recommendedName>
</protein>